<protein>
    <submittedName>
        <fullName evidence="9">STAS domain-containing protein</fullName>
    </submittedName>
</protein>
<keyword evidence="8" id="KW-1185">Reference proteome</keyword>
<feature type="compositionally biased region" description="Polar residues" evidence="5">
    <location>
        <begin position="856"/>
        <end position="872"/>
    </location>
</feature>
<dbReference type="PROSITE" id="PS01130">
    <property type="entry name" value="SLC26A"/>
    <property type="match status" value="1"/>
</dbReference>
<dbReference type="InterPro" id="IPR011547">
    <property type="entry name" value="SLC26A/SulP_dom"/>
</dbReference>
<reference evidence="8" key="1">
    <citation type="journal article" date="2013" name="Genetics">
        <title>The draft genome and transcriptome of Panagrellus redivivus are shaped by the harsh demands of a free-living lifestyle.</title>
        <authorList>
            <person name="Srinivasan J."/>
            <person name="Dillman A.R."/>
            <person name="Macchietto M.G."/>
            <person name="Heikkinen L."/>
            <person name="Lakso M."/>
            <person name="Fracchia K.M."/>
            <person name="Antoshechkin I."/>
            <person name="Mortazavi A."/>
            <person name="Wong G."/>
            <person name="Sternberg P.W."/>
        </authorList>
    </citation>
    <scope>NUCLEOTIDE SEQUENCE [LARGE SCALE GENOMIC DNA]</scope>
    <source>
        <strain evidence="8">MT8872</strain>
    </source>
</reference>
<evidence type="ECO:0000256" key="2">
    <source>
        <dbReference type="ARBA" id="ARBA00022692"/>
    </source>
</evidence>
<proteinExistence type="predicted"/>
<dbReference type="PANTHER" id="PTHR11814">
    <property type="entry name" value="SULFATE TRANSPORTER"/>
    <property type="match status" value="1"/>
</dbReference>
<dbReference type="SUPFAM" id="SSF52091">
    <property type="entry name" value="SpoIIaa-like"/>
    <property type="match status" value="1"/>
</dbReference>
<dbReference type="CDD" id="cd07042">
    <property type="entry name" value="STAS_SulP_like_sulfate_transporter"/>
    <property type="match status" value="1"/>
</dbReference>
<evidence type="ECO:0000313" key="8">
    <source>
        <dbReference type="Proteomes" id="UP000492821"/>
    </source>
</evidence>
<keyword evidence="3 6" id="KW-1133">Transmembrane helix</keyword>
<accession>A0A7E4ZQA1</accession>
<evidence type="ECO:0000259" key="7">
    <source>
        <dbReference type="PROSITE" id="PS50801"/>
    </source>
</evidence>
<feature type="transmembrane region" description="Helical" evidence="6">
    <location>
        <begin position="450"/>
        <end position="473"/>
    </location>
</feature>
<dbReference type="Pfam" id="PF00916">
    <property type="entry name" value="Sulfate_transp"/>
    <property type="match status" value="1"/>
</dbReference>
<feature type="transmembrane region" description="Helical" evidence="6">
    <location>
        <begin position="521"/>
        <end position="542"/>
    </location>
</feature>
<feature type="transmembrane region" description="Helical" evidence="6">
    <location>
        <begin position="400"/>
        <end position="417"/>
    </location>
</feature>
<name>A0A7E4ZQA1_PANRE</name>
<evidence type="ECO:0000256" key="5">
    <source>
        <dbReference type="SAM" id="MobiDB-lite"/>
    </source>
</evidence>
<feature type="domain" description="STAS" evidence="7">
    <location>
        <begin position="636"/>
        <end position="833"/>
    </location>
</feature>
<feature type="transmembrane region" description="Helical" evidence="6">
    <location>
        <begin position="286"/>
        <end position="313"/>
    </location>
</feature>
<reference evidence="9" key="2">
    <citation type="submission" date="2020-10" db="UniProtKB">
        <authorList>
            <consortium name="WormBaseParasite"/>
        </authorList>
    </citation>
    <scope>IDENTIFICATION</scope>
</reference>
<feature type="transmembrane region" description="Helical" evidence="6">
    <location>
        <begin position="234"/>
        <end position="250"/>
    </location>
</feature>
<keyword evidence="2 6" id="KW-0812">Transmembrane</keyword>
<dbReference type="InterPro" id="IPR001902">
    <property type="entry name" value="SLC26A/SulP_fam"/>
</dbReference>
<feature type="transmembrane region" description="Helical" evidence="6">
    <location>
        <begin position="485"/>
        <end position="509"/>
    </location>
</feature>
<dbReference type="WBParaSite" id="Pan_g10978.t1">
    <property type="protein sequence ID" value="Pan_g10978.t1"/>
    <property type="gene ID" value="Pan_g10978"/>
</dbReference>
<feature type="region of interest" description="Disordered" evidence="5">
    <location>
        <begin position="687"/>
        <end position="719"/>
    </location>
</feature>
<comment type="subcellular location">
    <subcellularLocation>
        <location evidence="1">Membrane</location>
        <topology evidence="1">Multi-pass membrane protein</topology>
    </subcellularLocation>
</comment>
<feature type="transmembrane region" description="Helical" evidence="6">
    <location>
        <begin position="580"/>
        <end position="612"/>
    </location>
</feature>
<organism evidence="8 9">
    <name type="scientific">Panagrellus redivivus</name>
    <name type="common">Microworm</name>
    <dbReference type="NCBI Taxonomy" id="6233"/>
    <lineage>
        <taxon>Eukaryota</taxon>
        <taxon>Metazoa</taxon>
        <taxon>Ecdysozoa</taxon>
        <taxon>Nematoda</taxon>
        <taxon>Chromadorea</taxon>
        <taxon>Rhabditida</taxon>
        <taxon>Tylenchina</taxon>
        <taxon>Panagrolaimomorpha</taxon>
        <taxon>Panagrolaimoidea</taxon>
        <taxon>Panagrolaimidae</taxon>
        <taxon>Panagrellus</taxon>
    </lineage>
</organism>
<feature type="region of interest" description="Disordered" evidence="5">
    <location>
        <begin position="1"/>
        <end position="43"/>
    </location>
</feature>
<dbReference type="InterPro" id="IPR036513">
    <property type="entry name" value="STAS_dom_sf"/>
</dbReference>
<evidence type="ECO:0000256" key="1">
    <source>
        <dbReference type="ARBA" id="ARBA00004141"/>
    </source>
</evidence>
<dbReference type="Gene3D" id="3.30.750.24">
    <property type="entry name" value="STAS domain"/>
    <property type="match status" value="1"/>
</dbReference>
<dbReference type="InterPro" id="IPR018045">
    <property type="entry name" value="S04_transporter_CS"/>
</dbReference>
<keyword evidence="4 6" id="KW-0472">Membrane</keyword>
<feature type="compositionally biased region" description="Basic and acidic residues" evidence="5">
    <location>
        <begin position="687"/>
        <end position="703"/>
    </location>
</feature>
<feature type="transmembrane region" description="Helical" evidence="6">
    <location>
        <begin position="201"/>
        <end position="228"/>
    </location>
</feature>
<dbReference type="AlphaFoldDB" id="A0A7E4ZQA1"/>
<sequence length="913" mass="101421">MPKSKAKDLPTMSAPPPPKQNPPKPADNAPAEKTAISKTETSLESFDTLSHSLTSARSPDWIPPKKATAVLNLSELMREDHTQTPEVVPTPRQTPQAGALPANATRVHLVSEGTRVYRENVLNQEQFDKKFGFRRVNLSLIRVFETRFHQITKWRFREWRGFVKNRMPILEWLPNYDFRHDLPTDIIGGLMLSIMSIPQGLAYGLLVGLPPIFGLYTSIVGPLIYAILGSSRHASPGGFAIIALMVGSLVEQATIPEDDKGDVAHEYLCCAEVQGTKPEVATVVEIVSCLTFMVGIFQIVFGILNAGLLSVWLSDHLVQGLTSGAAIHVLTSSLKSMTGVPNLPPTSEPNGIVKFYICFFAHIKDYKPAPTICSAICCFLLIYSKEILDKAFNKWMKVKFPMELFVVVFSILLTFTAEGTPYDFKLQYVGKIDSGMYTPFFPNLRRAPKVASTAFSIAVIGFVIHIAMAKLISKKLSYPIDPNQEWLALGVMNSVAACFGCFCAGSSLSRTMTQVKLGTKTQLSTVVCSCVLIGVVYGLSFCFYYLPKAVLSCIVVVALKDLFFQILDSYKLFHQSFIDFMIWLVTFMAVVLINVNYGLIIGVTFALLTVIFRSQWPESLFLGRIPGTCDFKGMTHYRSAEEVPGVFVFRFDAPLYFANAELFLNRLRDQMGVQPFMVTSELKKKTDKAKSERVKASKREMKKTSAALPPPTPETTPLNPEKKEEIEVVFKNSKVQRSNVPNQPEAAAPVIPDEPQDVHVTHIVIDCSSFPYIDLMGIDALGQAHKEFDAISITVYFACCKVAVRQMFEQTDFYKRVPKRHMFVSVWDAVNQAYKDRNALPAQPDEKTTNIEFPMSTDTGPSPSKQGNTFDSNTKEKTADADAKKTLPSDLAKPPPQSLTVQKGEVPKAPQTK</sequence>
<evidence type="ECO:0000256" key="6">
    <source>
        <dbReference type="SAM" id="Phobius"/>
    </source>
</evidence>
<feature type="compositionally biased region" description="Pro residues" evidence="5">
    <location>
        <begin position="13"/>
        <end position="25"/>
    </location>
</feature>
<dbReference type="PROSITE" id="PS50801">
    <property type="entry name" value="STAS"/>
    <property type="match status" value="1"/>
</dbReference>
<evidence type="ECO:0000256" key="3">
    <source>
        <dbReference type="ARBA" id="ARBA00022989"/>
    </source>
</evidence>
<dbReference type="GO" id="GO:0008271">
    <property type="term" value="F:secondary active sulfate transmembrane transporter activity"/>
    <property type="evidence" value="ECO:0007669"/>
    <property type="project" value="InterPro"/>
</dbReference>
<dbReference type="InterPro" id="IPR002645">
    <property type="entry name" value="STAS_dom"/>
</dbReference>
<feature type="compositionally biased region" description="Basic and acidic residues" evidence="5">
    <location>
        <begin position="873"/>
        <end position="887"/>
    </location>
</feature>
<feature type="compositionally biased region" description="Basic and acidic residues" evidence="5">
    <location>
        <begin position="837"/>
        <end position="849"/>
    </location>
</feature>
<dbReference type="Pfam" id="PF01740">
    <property type="entry name" value="STAS"/>
    <property type="match status" value="1"/>
</dbReference>
<dbReference type="NCBIfam" id="TIGR00815">
    <property type="entry name" value="sulP"/>
    <property type="match status" value="1"/>
</dbReference>
<evidence type="ECO:0000256" key="4">
    <source>
        <dbReference type="ARBA" id="ARBA00023136"/>
    </source>
</evidence>
<dbReference type="GO" id="GO:0016020">
    <property type="term" value="C:membrane"/>
    <property type="evidence" value="ECO:0007669"/>
    <property type="project" value="UniProtKB-SubCell"/>
</dbReference>
<feature type="region of interest" description="Disordered" evidence="5">
    <location>
        <begin position="837"/>
        <end position="913"/>
    </location>
</feature>
<evidence type="ECO:0000313" key="9">
    <source>
        <dbReference type="WBParaSite" id="Pan_g10978.t1"/>
    </source>
</evidence>
<dbReference type="Proteomes" id="UP000492821">
    <property type="component" value="Unassembled WGS sequence"/>
</dbReference>